<dbReference type="STRING" id="228908.NEQ419"/>
<accession>Q74N28</accession>
<dbReference type="Gene3D" id="3.40.5.50">
    <property type="match status" value="1"/>
</dbReference>
<dbReference type="EnsemblBacteria" id="AAR39265">
    <property type="protein sequence ID" value="AAR39265"/>
    <property type="gene ID" value="NEQ419"/>
</dbReference>
<name>Q74N28_NANEQ</name>
<organism evidence="1 2">
    <name type="scientific">Nanoarchaeum equitans (strain Kin4-M)</name>
    <dbReference type="NCBI Taxonomy" id="228908"/>
    <lineage>
        <taxon>Archaea</taxon>
        <taxon>Nanobdellota</taxon>
        <taxon>Candidatus Nanoarchaeia</taxon>
        <taxon>Nanoarchaeales</taxon>
        <taxon>Nanoarchaeaceae</taxon>
        <taxon>Nanoarchaeum</taxon>
    </lineage>
</organism>
<dbReference type="PIRSF" id="PIRSF019075">
    <property type="entry name" value="UCP019075"/>
    <property type="match status" value="1"/>
</dbReference>
<evidence type="ECO:0000313" key="1">
    <source>
        <dbReference type="EMBL" id="AAR39265.1"/>
    </source>
</evidence>
<reference evidence="1 2" key="1">
    <citation type="journal article" date="2003" name="Proc. Natl. Acad. Sci. U.S.A.">
        <title>The genome of Nanoarchaeum equitans: insights into early archaeal evolution and derived parasitism.</title>
        <authorList>
            <person name="Waters E."/>
            <person name="Hohn M.J."/>
            <person name="Ahel I."/>
            <person name="Graham D.E."/>
            <person name="Adams M.D."/>
            <person name="Barnstead M."/>
            <person name="Beeson K.Y."/>
            <person name="Bibbs L."/>
            <person name="Bolanos R."/>
            <person name="Keller M."/>
            <person name="Kretz K."/>
            <person name="Lin X."/>
            <person name="Mathur E."/>
            <person name="Ni J."/>
            <person name="Podar M."/>
            <person name="Richardson T."/>
            <person name="Sutton G.G."/>
            <person name="Simon M."/>
            <person name="Soll D."/>
            <person name="Stetter K.O."/>
            <person name="Short J.M."/>
            <person name="Noordewier M."/>
        </authorList>
    </citation>
    <scope>NUCLEOTIDE SEQUENCE [LARGE SCALE GENOMIC DNA]</scope>
    <source>
        <strain evidence="1 2">Kin4-M</strain>
    </source>
</reference>
<dbReference type="AlphaFoldDB" id="Q74N28"/>
<dbReference type="EMBL" id="AE017199">
    <property type="protein sequence ID" value="AAR39265.1"/>
    <property type="molecule type" value="Genomic_DNA"/>
</dbReference>
<evidence type="ECO:0000313" key="2">
    <source>
        <dbReference type="Proteomes" id="UP000000578"/>
    </source>
</evidence>
<dbReference type="CDD" id="cd11714">
    <property type="entry name" value="GINS_A_archaea"/>
    <property type="match status" value="1"/>
</dbReference>
<dbReference type="KEGG" id="neq:NEQ419"/>
<dbReference type="BioCyc" id="NEQU228908:GJB6-448-MONOMER"/>
<keyword evidence="2" id="KW-1185">Reference proteome</keyword>
<protein>
    <submittedName>
        <fullName evidence="1">NEQ419</fullName>
    </submittedName>
</protein>
<dbReference type="Gene3D" id="1.20.58.1030">
    <property type="match status" value="1"/>
</dbReference>
<proteinExistence type="predicted"/>
<gene>
    <name evidence="1" type="ordered locus">NEQ419</name>
</gene>
<sequence length="179" mass="21090">MVSIRELKEYLEQESKSKKLIELDQNFLYDLVSTIKTIKEDMSKVDFETQQALSKKYGEIRSLAQKLFVKRIKKIIETALSSVITETKVEINGLPEEKLLYNELYEVLSKYWKTITMILNGEKAEQIEMPEIIYIDTNIEKFYWEDGNFYGPFEKGDIAILDKNLAEYLVKNFKKVSYL</sequence>
<dbReference type="HOGENOM" id="CLU_1500315_0_0_2"/>
<dbReference type="InterPro" id="IPR016745">
    <property type="entry name" value="Gins51"/>
</dbReference>
<dbReference type="Proteomes" id="UP000000578">
    <property type="component" value="Chromosome"/>
</dbReference>